<evidence type="ECO:0000256" key="8">
    <source>
        <dbReference type="ARBA" id="ARBA00022989"/>
    </source>
</evidence>
<keyword evidence="8 11" id="KW-1133">Transmembrane helix</keyword>
<keyword evidence="5" id="KW-1003">Cell membrane</keyword>
<comment type="similarity">
    <text evidence="2">Belongs to the YajC family.</text>
</comment>
<evidence type="ECO:0000256" key="3">
    <source>
        <dbReference type="ARBA" id="ARBA00014962"/>
    </source>
</evidence>
<evidence type="ECO:0000256" key="10">
    <source>
        <dbReference type="ARBA" id="ARBA00023136"/>
    </source>
</evidence>
<dbReference type="SMART" id="SM01323">
    <property type="entry name" value="YajC"/>
    <property type="match status" value="1"/>
</dbReference>
<dbReference type="PANTHER" id="PTHR33909">
    <property type="entry name" value="SEC TRANSLOCON ACCESSORY COMPLEX SUBUNIT YAJC"/>
    <property type="match status" value="1"/>
</dbReference>
<reference evidence="12" key="1">
    <citation type="journal article" date="2021" name="PeerJ">
        <title>Extensive microbial diversity within the chicken gut microbiome revealed by metagenomics and culture.</title>
        <authorList>
            <person name="Gilroy R."/>
            <person name="Ravi A."/>
            <person name="Getino M."/>
            <person name="Pursley I."/>
            <person name="Horton D.L."/>
            <person name="Alikhan N.F."/>
            <person name="Baker D."/>
            <person name="Gharbi K."/>
            <person name="Hall N."/>
            <person name="Watson M."/>
            <person name="Adriaenssens E.M."/>
            <person name="Foster-Nyarko E."/>
            <person name="Jarju S."/>
            <person name="Secka A."/>
            <person name="Antonio M."/>
            <person name="Oren A."/>
            <person name="Chaudhuri R.R."/>
            <person name="La Ragione R."/>
            <person name="Hildebrand F."/>
            <person name="Pallen M.J."/>
        </authorList>
    </citation>
    <scope>NUCLEOTIDE SEQUENCE</scope>
    <source>
        <strain evidence="12">CHK186-16707</strain>
    </source>
</reference>
<evidence type="ECO:0000256" key="2">
    <source>
        <dbReference type="ARBA" id="ARBA00006742"/>
    </source>
</evidence>
<dbReference type="InterPro" id="IPR003849">
    <property type="entry name" value="Preprotein_translocase_YajC"/>
</dbReference>
<dbReference type="GO" id="GO:0015031">
    <property type="term" value="P:protein transport"/>
    <property type="evidence" value="ECO:0007669"/>
    <property type="project" value="UniProtKB-KW"/>
</dbReference>
<keyword evidence="4" id="KW-0813">Transport</keyword>
<dbReference type="Pfam" id="PF02699">
    <property type="entry name" value="YajC"/>
    <property type="match status" value="1"/>
</dbReference>
<dbReference type="PANTHER" id="PTHR33909:SF1">
    <property type="entry name" value="SEC TRANSLOCON ACCESSORY COMPLEX SUBUNIT YAJC"/>
    <property type="match status" value="1"/>
</dbReference>
<evidence type="ECO:0000256" key="4">
    <source>
        <dbReference type="ARBA" id="ARBA00022448"/>
    </source>
</evidence>
<accession>A0A9D2HC45</accession>
<evidence type="ECO:0000256" key="5">
    <source>
        <dbReference type="ARBA" id="ARBA00022475"/>
    </source>
</evidence>
<name>A0A9D2HC45_9BACT</name>
<keyword evidence="6 11" id="KW-0812">Transmembrane</keyword>
<protein>
    <recommendedName>
        <fullName evidence="3">Sec translocon accessory complex subunit YajC</fullName>
    </recommendedName>
</protein>
<keyword evidence="9" id="KW-0811">Translocation</keyword>
<feature type="transmembrane region" description="Helical" evidence="11">
    <location>
        <begin position="28"/>
        <end position="45"/>
    </location>
</feature>
<evidence type="ECO:0000313" key="13">
    <source>
        <dbReference type="Proteomes" id="UP000824225"/>
    </source>
</evidence>
<gene>
    <name evidence="12" type="primary">yajC</name>
    <name evidence="12" type="ORF">H9962_00950</name>
</gene>
<evidence type="ECO:0000256" key="7">
    <source>
        <dbReference type="ARBA" id="ARBA00022927"/>
    </source>
</evidence>
<dbReference type="AlphaFoldDB" id="A0A9D2HC45"/>
<dbReference type="NCBIfam" id="TIGR00739">
    <property type="entry name" value="yajC"/>
    <property type="match status" value="1"/>
</dbReference>
<evidence type="ECO:0000256" key="1">
    <source>
        <dbReference type="ARBA" id="ARBA00004162"/>
    </source>
</evidence>
<dbReference type="GO" id="GO:0005886">
    <property type="term" value="C:plasma membrane"/>
    <property type="evidence" value="ECO:0007669"/>
    <property type="project" value="UniProtKB-SubCell"/>
</dbReference>
<dbReference type="Proteomes" id="UP000824225">
    <property type="component" value="Unassembled WGS sequence"/>
</dbReference>
<evidence type="ECO:0000256" key="11">
    <source>
        <dbReference type="SAM" id="Phobius"/>
    </source>
</evidence>
<keyword evidence="10 11" id="KW-0472">Membrane</keyword>
<reference evidence="12" key="2">
    <citation type="submission" date="2021-04" db="EMBL/GenBank/DDBJ databases">
        <authorList>
            <person name="Gilroy R."/>
        </authorList>
    </citation>
    <scope>NUCLEOTIDE SEQUENCE</scope>
    <source>
        <strain evidence="12">CHK186-16707</strain>
    </source>
</reference>
<organism evidence="12 13">
    <name type="scientific">Candidatus Mailhella merdigallinarum</name>
    <dbReference type="NCBI Taxonomy" id="2838658"/>
    <lineage>
        <taxon>Bacteria</taxon>
        <taxon>Pseudomonadati</taxon>
        <taxon>Thermodesulfobacteriota</taxon>
        <taxon>Desulfovibrionia</taxon>
        <taxon>Desulfovibrionales</taxon>
        <taxon>Desulfovibrionaceae</taxon>
        <taxon>Mailhella</taxon>
    </lineage>
</organism>
<keyword evidence="7" id="KW-0653">Protein transport</keyword>
<evidence type="ECO:0000313" key="12">
    <source>
        <dbReference type="EMBL" id="HJA07749.1"/>
    </source>
</evidence>
<evidence type="ECO:0000256" key="9">
    <source>
        <dbReference type="ARBA" id="ARBA00023010"/>
    </source>
</evidence>
<sequence>MFASIAYAAAGAPGGAAGAGAQGGLLQLAMPIILMFAVFYFLLIRPQQKRAKQHRAMLNALQKGDYVLTSGGLLGRIVEVENDILTLDLGDSKVRVPRGYISGTYDPKALDKVAAESPNNEGK</sequence>
<comment type="caution">
    <text evidence="12">The sequence shown here is derived from an EMBL/GenBank/DDBJ whole genome shotgun (WGS) entry which is preliminary data.</text>
</comment>
<dbReference type="PRINTS" id="PR01853">
    <property type="entry name" value="YAJCTRNLCASE"/>
</dbReference>
<evidence type="ECO:0000256" key="6">
    <source>
        <dbReference type="ARBA" id="ARBA00022692"/>
    </source>
</evidence>
<dbReference type="EMBL" id="DXAN01000003">
    <property type="protein sequence ID" value="HJA07749.1"/>
    <property type="molecule type" value="Genomic_DNA"/>
</dbReference>
<comment type="subcellular location">
    <subcellularLocation>
        <location evidence="1">Cell membrane</location>
        <topology evidence="1">Single-pass membrane protein</topology>
    </subcellularLocation>
</comment>
<proteinExistence type="inferred from homology"/>